<reference evidence="2" key="2">
    <citation type="journal article" date="2015" name="Fish Shellfish Immunol.">
        <title>Early steps in the European eel (Anguilla anguilla)-Vibrio vulnificus interaction in the gills: Role of the RtxA13 toxin.</title>
        <authorList>
            <person name="Callol A."/>
            <person name="Pajuelo D."/>
            <person name="Ebbesson L."/>
            <person name="Teles M."/>
            <person name="MacKenzie S."/>
            <person name="Amaro C."/>
        </authorList>
    </citation>
    <scope>NUCLEOTIDE SEQUENCE</scope>
</reference>
<dbReference type="EMBL" id="GBXM01017417">
    <property type="protein sequence ID" value="JAH91160.1"/>
    <property type="molecule type" value="Transcribed_RNA"/>
</dbReference>
<feature type="compositionally biased region" description="Low complexity" evidence="1">
    <location>
        <begin position="47"/>
        <end position="66"/>
    </location>
</feature>
<reference evidence="2" key="1">
    <citation type="submission" date="2014-11" db="EMBL/GenBank/DDBJ databases">
        <authorList>
            <person name="Amaro Gonzalez C."/>
        </authorList>
    </citation>
    <scope>NUCLEOTIDE SEQUENCE</scope>
</reference>
<feature type="region of interest" description="Disordered" evidence="1">
    <location>
        <begin position="47"/>
        <end position="81"/>
    </location>
</feature>
<organism evidence="2">
    <name type="scientific">Anguilla anguilla</name>
    <name type="common">European freshwater eel</name>
    <name type="synonym">Muraena anguilla</name>
    <dbReference type="NCBI Taxonomy" id="7936"/>
    <lineage>
        <taxon>Eukaryota</taxon>
        <taxon>Metazoa</taxon>
        <taxon>Chordata</taxon>
        <taxon>Craniata</taxon>
        <taxon>Vertebrata</taxon>
        <taxon>Euteleostomi</taxon>
        <taxon>Actinopterygii</taxon>
        <taxon>Neopterygii</taxon>
        <taxon>Teleostei</taxon>
        <taxon>Anguilliformes</taxon>
        <taxon>Anguillidae</taxon>
        <taxon>Anguilla</taxon>
    </lineage>
</organism>
<evidence type="ECO:0000313" key="2">
    <source>
        <dbReference type="EMBL" id="JAH91160.1"/>
    </source>
</evidence>
<proteinExistence type="predicted"/>
<evidence type="ECO:0000256" key="1">
    <source>
        <dbReference type="SAM" id="MobiDB-lite"/>
    </source>
</evidence>
<sequence>MFYLCAASFKSFRSFMTRGIFLLYHPLKSTGSRRVWSWSGIFRASRTSLPRTSSSTARRTSGANSSWLAETKGSPIQRSRT</sequence>
<dbReference type="AlphaFoldDB" id="A0A0E9WNK2"/>
<protein>
    <submittedName>
        <fullName evidence="2">Uncharacterized protein</fullName>
    </submittedName>
</protein>
<name>A0A0E9WNK2_ANGAN</name>
<accession>A0A0E9WNK2</accession>